<accession>A0ABY1QW71</accession>
<dbReference type="PANTHER" id="PTHR35008">
    <property type="entry name" value="BLL4482 PROTEIN-RELATED"/>
    <property type="match status" value="1"/>
</dbReference>
<dbReference type="PROSITE" id="PS51007">
    <property type="entry name" value="CYTC"/>
    <property type="match status" value="3"/>
</dbReference>
<dbReference type="InterPro" id="IPR037165">
    <property type="entry name" value="AldOxase/xan_DH_Mopterin-bd_sf"/>
</dbReference>
<dbReference type="SMART" id="SM01008">
    <property type="entry name" value="Ald_Xan_dh_C"/>
    <property type="match status" value="1"/>
</dbReference>
<gene>
    <name evidence="6" type="ORF">SAMN06295970_13156</name>
</gene>
<reference evidence="6 7" key="1">
    <citation type="submission" date="2017-05" db="EMBL/GenBank/DDBJ databases">
        <authorList>
            <person name="Varghese N."/>
            <person name="Submissions S."/>
        </authorList>
    </citation>
    <scope>NUCLEOTIDE SEQUENCE [LARGE SCALE GENOMIC DNA]</scope>
    <source>
        <strain evidence="6 7">DSM 26001</strain>
    </source>
</reference>
<keyword evidence="1 4" id="KW-0349">Heme</keyword>
<dbReference type="EMBL" id="FXUL01000031">
    <property type="protein sequence ID" value="SMP79479.1"/>
    <property type="molecule type" value="Genomic_DNA"/>
</dbReference>
<keyword evidence="2 4" id="KW-0479">Metal-binding</keyword>
<protein>
    <submittedName>
        <fullName evidence="6">Nicotinate dehydrogenase subunit B</fullName>
    </submittedName>
</protein>
<dbReference type="RefSeq" id="WP_283445289.1">
    <property type="nucleotide sequence ID" value="NZ_FXUL01000031.1"/>
</dbReference>
<feature type="domain" description="Cytochrome c" evidence="5">
    <location>
        <begin position="707"/>
        <end position="815"/>
    </location>
</feature>
<feature type="domain" description="Cytochrome c" evidence="5">
    <location>
        <begin position="562"/>
        <end position="665"/>
    </location>
</feature>
<dbReference type="Pfam" id="PF13442">
    <property type="entry name" value="Cytochrome_CBB3"/>
    <property type="match status" value="1"/>
</dbReference>
<evidence type="ECO:0000256" key="2">
    <source>
        <dbReference type="ARBA" id="ARBA00022723"/>
    </source>
</evidence>
<organism evidence="6 7">
    <name type="scientific">Noviherbaspirillum suwonense</name>
    <dbReference type="NCBI Taxonomy" id="1224511"/>
    <lineage>
        <taxon>Bacteria</taxon>
        <taxon>Pseudomonadati</taxon>
        <taxon>Pseudomonadota</taxon>
        <taxon>Betaproteobacteria</taxon>
        <taxon>Burkholderiales</taxon>
        <taxon>Oxalobacteraceae</taxon>
        <taxon>Noviherbaspirillum</taxon>
    </lineage>
</organism>
<evidence type="ECO:0000313" key="7">
    <source>
        <dbReference type="Proteomes" id="UP001158049"/>
    </source>
</evidence>
<dbReference type="Proteomes" id="UP001158049">
    <property type="component" value="Unassembled WGS sequence"/>
</dbReference>
<dbReference type="Gene3D" id="1.10.760.10">
    <property type="entry name" value="Cytochrome c-like domain"/>
    <property type="match status" value="3"/>
</dbReference>
<proteinExistence type="predicted"/>
<dbReference type="InterPro" id="IPR000674">
    <property type="entry name" value="Ald_Oxase/Xan_DH_a/b"/>
</dbReference>
<evidence type="ECO:0000256" key="1">
    <source>
        <dbReference type="ARBA" id="ARBA00022617"/>
    </source>
</evidence>
<sequence>MTRQAPTPPLPVGAALLHGAVARPPQIDWNTSPPQSARLLHVDADAARALPGVVDVVVRGDFVGVVATTAEAAAQAVERLRLRWRAPTPGPAAGSPLPVAVLAERGDADRVGAVEVEAEYRWPLAASPGSTWATARFDGDGLMVWAPVDPAAGLRAELAALAGLPVDRVRVACIEGDASCAEARHAAADAVLLAQAAGHPVQVRLTPAQVQVGDGYLFASRVRAALGAGHRLLAYEMTTGAPPPSAPPLALLLAGIASPASQIAAASRFAAPPYAYPGMRISAVATPGAAPLADPAPGIAAAQVFAHESQMDALSLAAGVDPVAMRLDAIADDRGRALVRDVAARAGWTGRSGQRPQAGVASGRGFAYAGVLEADAGIDAGHAAWVVDVSVDLSTGEIGIARVVVGHEAAAPDTALPASASLLEGAARAEAGRLTADAPAFDAWGLATRAPDDAGRTVAMPGPPQNPTVLRGAGIAMLPAAAAVANAIFDATGVRMREPPFSAARLRAALSAPAKKPFRGARLLAGAGAGIAAAAALLAAVSPWPAPIAPVAPPPPGFYSAQTIERGRLVAAAGDCVVCHTAPDGRPNAGGLALDTPFGTIYSTNITPDLQSGIGAWSYAAFERAMRDGVHRDGRRLYPAFPYTAFARVTDADMQSLYAYLMAQPPVPATPPETRLAFPFSARPLMAGWNLLFHRNAPFAPDPAKSVEWNRGAYLAEGLGHCSACHSPRNALGAERGGKAYLGGGHAEGWDAPALNALSAAPIPWTRDALYRYLRDGYAPLHGPAAGPMAPVVEGLSALPDSDVMAIATYIASFTSSGSTDTPAAQAAAIRQRSQSAAATLTGAGANLFAGACAVCHQAGQGAPVFGEKVPLALNTNLHGARADNLVQVLMHGVSTTASSQVGAMPGFADSLSDRQMVTLVEYLRGLYAPDKPAWGDVAATVARVRAGGK</sequence>
<dbReference type="Pfam" id="PF00034">
    <property type="entry name" value="Cytochrom_C"/>
    <property type="match status" value="1"/>
</dbReference>
<dbReference type="InterPro" id="IPR036856">
    <property type="entry name" value="Ald_Oxase/Xan_DH_a/b_sf"/>
</dbReference>
<dbReference type="InterPro" id="IPR036909">
    <property type="entry name" value="Cyt_c-like_dom_sf"/>
</dbReference>
<dbReference type="Gene3D" id="3.30.365.10">
    <property type="entry name" value="Aldehyde oxidase/xanthine dehydrogenase, molybdopterin binding domain"/>
    <property type="match status" value="3"/>
</dbReference>
<feature type="domain" description="Cytochrome c" evidence="5">
    <location>
        <begin position="840"/>
        <end position="928"/>
    </location>
</feature>
<evidence type="ECO:0000313" key="6">
    <source>
        <dbReference type="EMBL" id="SMP79479.1"/>
    </source>
</evidence>
<dbReference type="SUPFAM" id="SSF54665">
    <property type="entry name" value="CO dehydrogenase molybdoprotein N-domain-like"/>
    <property type="match status" value="1"/>
</dbReference>
<dbReference type="PANTHER" id="PTHR35008:SF8">
    <property type="entry name" value="ALCOHOL DEHYDROGENASE CYTOCHROME C SUBUNIT"/>
    <property type="match status" value="1"/>
</dbReference>
<dbReference type="SUPFAM" id="SSF56003">
    <property type="entry name" value="Molybdenum cofactor-binding domain"/>
    <property type="match status" value="1"/>
</dbReference>
<dbReference type="InterPro" id="IPR009056">
    <property type="entry name" value="Cyt_c-like_dom"/>
</dbReference>
<evidence type="ECO:0000256" key="3">
    <source>
        <dbReference type="ARBA" id="ARBA00023004"/>
    </source>
</evidence>
<keyword evidence="7" id="KW-1185">Reference proteome</keyword>
<keyword evidence="3 4" id="KW-0408">Iron</keyword>
<evidence type="ECO:0000256" key="4">
    <source>
        <dbReference type="PROSITE-ProRule" id="PRU00433"/>
    </source>
</evidence>
<name>A0ABY1QW71_9BURK</name>
<dbReference type="InterPro" id="IPR051459">
    <property type="entry name" value="Cytochrome_c-type_DH"/>
</dbReference>
<evidence type="ECO:0000259" key="5">
    <source>
        <dbReference type="PROSITE" id="PS51007"/>
    </source>
</evidence>
<dbReference type="SUPFAM" id="SSF46626">
    <property type="entry name" value="Cytochrome c"/>
    <property type="match status" value="3"/>
</dbReference>
<comment type="caution">
    <text evidence="6">The sequence shown here is derived from an EMBL/GenBank/DDBJ whole genome shotgun (WGS) entry which is preliminary data.</text>
</comment>